<evidence type="ECO:0000313" key="4">
    <source>
        <dbReference type="Proteomes" id="UP000321638"/>
    </source>
</evidence>
<dbReference type="RefSeq" id="WP_147846544.1">
    <property type="nucleotide sequence ID" value="NZ_VDUZ01000007.1"/>
</dbReference>
<gene>
    <name evidence="3" type="ORF">FHP25_08200</name>
</gene>
<dbReference type="Pfam" id="PF00107">
    <property type="entry name" value="ADH_zinc_N"/>
    <property type="match status" value="1"/>
</dbReference>
<dbReference type="Pfam" id="PF16884">
    <property type="entry name" value="ADH_N_2"/>
    <property type="match status" value="1"/>
</dbReference>
<dbReference type="InterPro" id="IPR013149">
    <property type="entry name" value="ADH-like_C"/>
</dbReference>
<dbReference type="Gene3D" id="3.40.50.720">
    <property type="entry name" value="NAD(P)-binding Rossmann-like Domain"/>
    <property type="match status" value="1"/>
</dbReference>
<comment type="caution">
    <text evidence="3">The sequence shown here is derived from an EMBL/GenBank/DDBJ whole genome shotgun (WGS) entry which is preliminary data.</text>
</comment>
<evidence type="ECO:0000259" key="2">
    <source>
        <dbReference type="SMART" id="SM00829"/>
    </source>
</evidence>
<sequence length="340" mass="36021">MPKTHRRVVLVRRPPGEPAESDFRIEEVPVPQPGPREVLVRVIYLSLDPYMRGRMRDAASYAAPVGIGEVMTGGTVGEVVASNHPGFKVGDIVEDRLGWQEYAIGGGPALRRIDPSLAPISTANGVLGMPGMTAYFGLLEVGRPKPGETVVVSAASGAVGQVVGQIARIMGCRAVGIAGGDAKCAFVKDTLGFDACIDYKATDDLDAALRAACPDGIDVYFDNVGGPITDAALRNLNVHARVALCGSISQYNATAPETGPRLLGTFVGKRVTARGFIVSDFAAHYGPALRQMGAWIKSGRLKYREDIVEGIDKAPRAFIGLLRGENFGKLLVKLGPEPRA</sequence>
<evidence type="ECO:0000256" key="1">
    <source>
        <dbReference type="ARBA" id="ARBA00023002"/>
    </source>
</evidence>
<protein>
    <submittedName>
        <fullName evidence="3">NADP-dependent oxidoreductase</fullName>
    </submittedName>
</protein>
<keyword evidence="1" id="KW-0560">Oxidoreductase</keyword>
<dbReference type="EMBL" id="VDUZ01000007">
    <property type="protein sequence ID" value="TXL78276.1"/>
    <property type="molecule type" value="Genomic_DNA"/>
</dbReference>
<dbReference type="PANTHER" id="PTHR43205">
    <property type="entry name" value="PROSTAGLANDIN REDUCTASE"/>
    <property type="match status" value="1"/>
</dbReference>
<dbReference type="SUPFAM" id="SSF50129">
    <property type="entry name" value="GroES-like"/>
    <property type="match status" value="1"/>
</dbReference>
<dbReference type="GO" id="GO:0016628">
    <property type="term" value="F:oxidoreductase activity, acting on the CH-CH group of donors, NAD or NADP as acceptor"/>
    <property type="evidence" value="ECO:0007669"/>
    <property type="project" value="InterPro"/>
</dbReference>
<name>A0A5C8PRF4_9HYPH</name>
<dbReference type="PANTHER" id="PTHR43205:SF7">
    <property type="entry name" value="PROSTAGLANDIN REDUCTASE 1"/>
    <property type="match status" value="1"/>
</dbReference>
<dbReference type="SUPFAM" id="SSF51735">
    <property type="entry name" value="NAD(P)-binding Rossmann-fold domains"/>
    <property type="match status" value="1"/>
</dbReference>
<dbReference type="InterPro" id="IPR041694">
    <property type="entry name" value="ADH_N_2"/>
</dbReference>
<feature type="domain" description="Enoyl reductase (ER)" evidence="2">
    <location>
        <begin position="19"/>
        <end position="332"/>
    </location>
</feature>
<dbReference type="Proteomes" id="UP000321638">
    <property type="component" value="Unassembled WGS sequence"/>
</dbReference>
<accession>A0A5C8PRF4</accession>
<dbReference type="FunFam" id="3.40.50.720:FF:000121">
    <property type="entry name" value="Prostaglandin reductase 2"/>
    <property type="match status" value="1"/>
</dbReference>
<dbReference type="InterPro" id="IPR020843">
    <property type="entry name" value="ER"/>
</dbReference>
<dbReference type="CDD" id="cd05288">
    <property type="entry name" value="PGDH"/>
    <property type="match status" value="1"/>
</dbReference>
<evidence type="ECO:0000313" key="3">
    <source>
        <dbReference type="EMBL" id="TXL78276.1"/>
    </source>
</evidence>
<dbReference type="InterPro" id="IPR036291">
    <property type="entry name" value="NAD(P)-bd_dom_sf"/>
</dbReference>
<dbReference type="Gene3D" id="3.90.180.10">
    <property type="entry name" value="Medium-chain alcohol dehydrogenases, catalytic domain"/>
    <property type="match status" value="1"/>
</dbReference>
<dbReference type="InterPro" id="IPR045010">
    <property type="entry name" value="MDR_fam"/>
</dbReference>
<proteinExistence type="predicted"/>
<organism evidence="3 4">
    <name type="scientific">Vineibacter terrae</name>
    <dbReference type="NCBI Taxonomy" id="2586908"/>
    <lineage>
        <taxon>Bacteria</taxon>
        <taxon>Pseudomonadati</taxon>
        <taxon>Pseudomonadota</taxon>
        <taxon>Alphaproteobacteria</taxon>
        <taxon>Hyphomicrobiales</taxon>
        <taxon>Vineibacter</taxon>
    </lineage>
</organism>
<dbReference type="InterPro" id="IPR011032">
    <property type="entry name" value="GroES-like_sf"/>
</dbReference>
<dbReference type="AlphaFoldDB" id="A0A5C8PRF4"/>
<dbReference type="OrthoDB" id="9805663at2"/>
<dbReference type="SMART" id="SM00829">
    <property type="entry name" value="PKS_ER"/>
    <property type="match status" value="1"/>
</dbReference>
<keyword evidence="4" id="KW-1185">Reference proteome</keyword>
<reference evidence="3 4" key="1">
    <citation type="submission" date="2019-06" db="EMBL/GenBank/DDBJ databases">
        <title>New taxonomy in bacterial strain CC-CFT640, isolated from vineyard.</title>
        <authorList>
            <person name="Lin S.-Y."/>
            <person name="Tsai C.-F."/>
            <person name="Young C.-C."/>
        </authorList>
    </citation>
    <scope>NUCLEOTIDE SEQUENCE [LARGE SCALE GENOMIC DNA]</scope>
    <source>
        <strain evidence="3 4">CC-CFT640</strain>
    </source>
</reference>